<sequence length="91" mass="10591">MPFNLRNVLASNVFQILIDNFRNGIDDILTLTYLGDLIILSEAFEKHLQTSIHLLDLQTVFELLLLFEPQSNREKCHFASPRVKYEGVWIT</sequence>
<dbReference type="InterPro" id="IPR043128">
    <property type="entry name" value="Rev_trsase/Diguanyl_cyclase"/>
</dbReference>
<protein>
    <submittedName>
        <fullName evidence="1">Retrovirus-related Pol polyprotein from transposon opus</fullName>
    </submittedName>
</protein>
<evidence type="ECO:0000313" key="1">
    <source>
        <dbReference type="EMBL" id="GIX88517.1"/>
    </source>
</evidence>
<dbReference type="InterPro" id="IPR043502">
    <property type="entry name" value="DNA/RNA_pol_sf"/>
</dbReference>
<evidence type="ECO:0000313" key="2">
    <source>
        <dbReference type="Proteomes" id="UP001054945"/>
    </source>
</evidence>
<dbReference type="GO" id="GO:0071897">
    <property type="term" value="P:DNA biosynthetic process"/>
    <property type="evidence" value="ECO:0007669"/>
    <property type="project" value="UniProtKB-ARBA"/>
</dbReference>
<dbReference type="Gene3D" id="3.30.70.270">
    <property type="match status" value="1"/>
</dbReference>
<dbReference type="AlphaFoldDB" id="A0AAV4NUG5"/>
<keyword evidence="2" id="KW-1185">Reference proteome</keyword>
<organism evidence="1 2">
    <name type="scientific">Caerostris extrusa</name>
    <name type="common">Bark spider</name>
    <name type="synonym">Caerostris bankana</name>
    <dbReference type="NCBI Taxonomy" id="172846"/>
    <lineage>
        <taxon>Eukaryota</taxon>
        <taxon>Metazoa</taxon>
        <taxon>Ecdysozoa</taxon>
        <taxon>Arthropoda</taxon>
        <taxon>Chelicerata</taxon>
        <taxon>Arachnida</taxon>
        <taxon>Araneae</taxon>
        <taxon>Araneomorphae</taxon>
        <taxon>Entelegynae</taxon>
        <taxon>Araneoidea</taxon>
        <taxon>Araneidae</taxon>
        <taxon>Caerostris</taxon>
    </lineage>
</organism>
<comment type="caution">
    <text evidence="1">The sequence shown here is derived from an EMBL/GenBank/DDBJ whole genome shotgun (WGS) entry which is preliminary data.</text>
</comment>
<reference evidence="1 2" key="1">
    <citation type="submission" date="2021-06" db="EMBL/GenBank/DDBJ databases">
        <title>Caerostris extrusa draft genome.</title>
        <authorList>
            <person name="Kono N."/>
            <person name="Arakawa K."/>
        </authorList>
    </citation>
    <scope>NUCLEOTIDE SEQUENCE [LARGE SCALE GENOMIC DNA]</scope>
</reference>
<dbReference type="Proteomes" id="UP001054945">
    <property type="component" value="Unassembled WGS sequence"/>
</dbReference>
<dbReference type="SUPFAM" id="SSF56672">
    <property type="entry name" value="DNA/RNA polymerases"/>
    <property type="match status" value="1"/>
</dbReference>
<name>A0AAV4NUG5_CAEEX</name>
<proteinExistence type="predicted"/>
<gene>
    <name evidence="1" type="primary">pol_1980</name>
    <name evidence="1" type="ORF">CEXT_219901</name>
</gene>
<accession>A0AAV4NUG5</accession>
<dbReference type="EMBL" id="BPLR01021328">
    <property type="protein sequence ID" value="GIX88517.1"/>
    <property type="molecule type" value="Genomic_DNA"/>
</dbReference>